<dbReference type="RefSeq" id="WP_000867936.1">
    <property type="nucleotide sequence ID" value="NZ_CABVVV010000038.1"/>
</dbReference>
<dbReference type="PATRIC" id="fig|562.7257.peg.304"/>
<accession>A0A0A8J606</accession>
<dbReference type="AlphaFoldDB" id="A0A0A8J606"/>
<sequence>MKVQHRVAVVLVTYNRVALLDRAIQALYAQTYPVHKIIVVNNASTDDTANYLAQKNDIVHLQLPKNTGGAGGFHEGIKKACSMDVDFIWVMDDDAVPNNNTLKGLINDAQFLEASGDNWGFLCSKVVSEDNESINVPSISRKRNRSGYLSWSEKAENGLIGVDTATFVSVLMKKEIPFLVGLPVKEMFIWGDDTEYTWRISTLKNCYLSANSTIYHKRISASALSVVTEKEKTRLNWYIYYYRNNLYARRKHGSKKDMLVFLISTIKDIKDIFCKSKNNKLLRLKCLLIGIFKGVVFNPQIKNV</sequence>
<dbReference type="Pfam" id="PF00535">
    <property type="entry name" value="Glycos_transf_2"/>
    <property type="match status" value="1"/>
</dbReference>
<dbReference type="PANTHER" id="PTHR43179:SF12">
    <property type="entry name" value="GALACTOFURANOSYLTRANSFERASE GLFT2"/>
    <property type="match status" value="1"/>
</dbReference>
<dbReference type="EMBL" id="KJ778788">
    <property type="protein sequence ID" value="AIG62626.1"/>
    <property type="molecule type" value="Genomic_DNA"/>
</dbReference>
<evidence type="ECO:0000313" key="6">
    <source>
        <dbReference type="EMBL" id="BAQ01418.1"/>
    </source>
</evidence>
<comment type="similarity">
    <text evidence="1">Belongs to the glycosyltransferase 2 family.</text>
</comment>
<evidence type="ECO:0000256" key="1">
    <source>
        <dbReference type="ARBA" id="ARBA00006739"/>
    </source>
</evidence>
<feature type="domain" description="Glycosyltransferase 2-like" evidence="4">
    <location>
        <begin position="9"/>
        <end position="114"/>
    </location>
</feature>
<keyword evidence="2" id="KW-0328">Glycosyltransferase</keyword>
<dbReference type="PANTHER" id="PTHR43179">
    <property type="entry name" value="RHAMNOSYLTRANSFERASE WBBL"/>
    <property type="match status" value="1"/>
</dbReference>
<dbReference type="EMBL" id="AB812043">
    <property type="protein sequence ID" value="BAQ01418.1"/>
    <property type="molecule type" value="Genomic_DNA"/>
</dbReference>
<dbReference type="SUPFAM" id="SSF53448">
    <property type="entry name" value="Nucleotide-diphospho-sugar transferases"/>
    <property type="match status" value="1"/>
</dbReference>
<name>A0A0A8J606_ECOLX</name>
<protein>
    <submittedName>
        <fullName evidence="5">N-glycosyltransferase</fullName>
    </submittedName>
    <submittedName>
        <fullName evidence="6">Putative glycosyltransferase</fullName>
    </submittedName>
</protein>
<keyword evidence="3 6" id="KW-0808">Transferase</keyword>
<dbReference type="InterPro" id="IPR001173">
    <property type="entry name" value="Glyco_trans_2-like"/>
</dbReference>
<evidence type="ECO:0000256" key="2">
    <source>
        <dbReference type="ARBA" id="ARBA00022676"/>
    </source>
</evidence>
<dbReference type="GO" id="GO:0016757">
    <property type="term" value="F:glycosyltransferase activity"/>
    <property type="evidence" value="ECO:0007669"/>
    <property type="project" value="UniProtKB-KW"/>
</dbReference>
<evidence type="ECO:0000313" key="5">
    <source>
        <dbReference type="EMBL" id="AIG62626.1"/>
    </source>
</evidence>
<organism evidence="6">
    <name type="scientific">Escherichia coli</name>
    <dbReference type="NCBI Taxonomy" id="562"/>
    <lineage>
        <taxon>Bacteria</taxon>
        <taxon>Pseudomonadati</taxon>
        <taxon>Pseudomonadota</taxon>
        <taxon>Gammaproteobacteria</taxon>
        <taxon>Enterobacterales</taxon>
        <taxon>Enterobacteriaceae</taxon>
        <taxon>Escherichia</taxon>
    </lineage>
</organism>
<reference evidence="6" key="1">
    <citation type="journal article" date="2014" name="DNA Res.">
        <title>A complete view of the genetic diversity of the Escherichia coli O-antigen biosynthesis gene cluster.</title>
        <authorList>
            <person name="Iguchi A."/>
            <person name="Iyoda S."/>
            <person name="Kikuchi T."/>
            <person name="Ogura Y."/>
            <person name="Katsura K."/>
            <person name="Ohnishi M."/>
            <person name="Hayashi T."/>
            <person name="Thomson N.R."/>
        </authorList>
    </citation>
    <scope>NUCLEOTIDE SEQUENCE</scope>
    <source>
        <strain evidence="6">H319</strain>
    </source>
</reference>
<dbReference type="Gene3D" id="3.90.550.10">
    <property type="entry name" value="Spore Coat Polysaccharide Biosynthesis Protein SpsA, Chain A"/>
    <property type="match status" value="1"/>
</dbReference>
<dbReference type="InterPro" id="IPR029044">
    <property type="entry name" value="Nucleotide-diphossugar_trans"/>
</dbReference>
<proteinExistence type="inferred from homology"/>
<evidence type="ECO:0000259" key="4">
    <source>
        <dbReference type="Pfam" id="PF00535"/>
    </source>
</evidence>
<evidence type="ECO:0000256" key="3">
    <source>
        <dbReference type="ARBA" id="ARBA00022679"/>
    </source>
</evidence>
<dbReference type="CDD" id="cd04185">
    <property type="entry name" value="GT_2_like_b"/>
    <property type="match status" value="1"/>
</dbReference>
<reference evidence="5" key="2">
    <citation type="journal article" date="2016" name="PLoS ONE">
        <title>Comparison of O-Antigen Gene Clusters of All O-Serogroups of Escherichia coli and Proposal for Adopting a New Nomenclature for O-Typing.</title>
        <authorList>
            <person name="DebRoy C."/>
            <person name="Fratamico P.M."/>
            <person name="Yan X."/>
            <person name="Baranzoni G."/>
            <person name="Liu Y."/>
            <person name="Needleman D.S."/>
            <person name="Tebbs R."/>
            <person name="O'Connell C.D."/>
            <person name="Allred A."/>
            <person name="Swimley M."/>
            <person name="Mwangi M."/>
            <person name="Kapur V."/>
            <person name="Raygoza Garay J.A."/>
            <person name="Roberts E.L."/>
            <person name="Katani R."/>
        </authorList>
    </citation>
    <scope>NUCLEOTIDE SEQUENCE</scope>
    <source>
        <strain evidence="5">H 319</strain>
    </source>
</reference>